<evidence type="ECO:0000256" key="1">
    <source>
        <dbReference type="ARBA" id="ARBA00023002"/>
    </source>
</evidence>
<dbReference type="PANTHER" id="PTHR43364">
    <property type="entry name" value="NADH-SPECIFIC METHYLGLYOXAL REDUCTASE-RELATED"/>
    <property type="match status" value="1"/>
</dbReference>
<dbReference type="InterPro" id="IPR036812">
    <property type="entry name" value="NAD(P)_OxRdtase_dom_sf"/>
</dbReference>
<keyword evidence="1" id="KW-0560">Oxidoreductase</keyword>
<proteinExistence type="predicted"/>
<dbReference type="InterPro" id="IPR050523">
    <property type="entry name" value="AKR_Detox_Biosynth"/>
</dbReference>
<dbReference type="RefSeq" id="WP_208846332.1">
    <property type="nucleotide sequence ID" value="NZ_JAGGDJ010000002.1"/>
</dbReference>
<dbReference type="PRINTS" id="PR00069">
    <property type="entry name" value="ALDKETRDTASE"/>
</dbReference>
<comment type="caution">
    <text evidence="3">The sequence shown here is derived from an EMBL/GenBank/DDBJ whole genome shotgun (WGS) entry which is preliminary data.</text>
</comment>
<dbReference type="EMBL" id="JAGGDJ010000002">
    <property type="protein sequence ID" value="MBO7743288.1"/>
    <property type="molecule type" value="Genomic_DNA"/>
</dbReference>
<gene>
    <name evidence="3" type="ORF">I8J29_03725</name>
</gene>
<dbReference type="Pfam" id="PF00248">
    <property type="entry name" value="Aldo_ket_red"/>
    <property type="match status" value="1"/>
</dbReference>
<keyword evidence="4" id="KW-1185">Reference proteome</keyword>
<dbReference type="Proteomes" id="UP000670947">
    <property type="component" value="Unassembled WGS sequence"/>
</dbReference>
<accession>A0ABS3W4Q0</accession>
<dbReference type="SUPFAM" id="SSF51430">
    <property type="entry name" value="NAD(P)-linked oxidoreductase"/>
    <property type="match status" value="1"/>
</dbReference>
<dbReference type="CDD" id="cd19079">
    <property type="entry name" value="AKR_EcYajO-like"/>
    <property type="match status" value="1"/>
</dbReference>
<name>A0ABS3W4Q0_9BACL</name>
<protein>
    <submittedName>
        <fullName evidence="3">Aldo/keto reductase</fullName>
    </submittedName>
</protein>
<dbReference type="InterPro" id="IPR020471">
    <property type="entry name" value="AKR"/>
</dbReference>
<evidence type="ECO:0000313" key="4">
    <source>
        <dbReference type="Proteomes" id="UP000670947"/>
    </source>
</evidence>
<reference evidence="3 4" key="1">
    <citation type="submission" date="2021-03" db="EMBL/GenBank/DDBJ databases">
        <title>Paenibacillus artemisicola MWE-103 whole genome sequence.</title>
        <authorList>
            <person name="Ham Y.J."/>
        </authorList>
    </citation>
    <scope>NUCLEOTIDE SEQUENCE [LARGE SCALE GENOMIC DNA]</scope>
    <source>
        <strain evidence="3 4">MWE-103</strain>
    </source>
</reference>
<sequence>MEYARLGRTGLEVSKICLGCMSYGMPERGAHTWTLDEEKSRPFIRKALELGINFFDTANVYSDGTSEEIVGRALKDFARREEVVVATKVHGRMRPGPNGAGLSRKAILSEIDDSLRRLGTDYVDLYQIHRWDPNTPIEETMEALHDVVKAGKARYIGASSMFAWQFLKAQHTAETNGWTKFVSMQNHLNLLYREEEREMLPLCEETGVGVIPWSPLARGRLTREWDEVSERSETDLFGKTLYTAAVDADRAIVERVGAIAAERGVNRAQVGLAWLLAKSAVTAPIVGATKPHHLDDAAAAVSLSLTAEEIRSLEELYVPHPVRGF</sequence>
<feature type="domain" description="NADP-dependent oxidoreductase" evidence="2">
    <location>
        <begin position="15"/>
        <end position="317"/>
    </location>
</feature>
<dbReference type="PANTHER" id="PTHR43364:SF4">
    <property type="entry name" value="NAD(P)-LINKED OXIDOREDUCTASE SUPERFAMILY PROTEIN"/>
    <property type="match status" value="1"/>
</dbReference>
<dbReference type="Gene3D" id="3.20.20.100">
    <property type="entry name" value="NADP-dependent oxidoreductase domain"/>
    <property type="match status" value="1"/>
</dbReference>
<dbReference type="InterPro" id="IPR023210">
    <property type="entry name" value="NADP_OxRdtase_dom"/>
</dbReference>
<evidence type="ECO:0000259" key="2">
    <source>
        <dbReference type="Pfam" id="PF00248"/>
    </source>
</evidence>
<evidence type="ECO:0000313" key="3">
    <source>
        <dbReference type="EMBL" id="MBO7743288.1"/>
    </source>
</evidence>
<organism evidence="3 4">
    <name type="scientific">Paenibacillus artemisiicola</name>
    <dbReference type="NCBI Taxonomy" id="1172618"/>
    <lineage>
        <taxon>Bacteria</taxon>
        <taxon>Bacillati</taxon>
        <taxon>Bacillota</taxon>
        <taxon>Bacilli</taxon>
        <taxon>Bacillales</taxon>
        <taxon>Paenibacillaceae</taxon>
        <taxon>Paenibacillus</taxon>
    </lineage>
</organism>